<keyword evidence="1" id="KW-0812">Transmembrane</keyword>
<evidence type="ECO:0000256" key="1">
    <source>
        <dbReference type="SAM" id="Phobius"/>
    </source>
</evidence>
<organism evidence="2 3">
    <name type="scientific">Athelia psychrophila</name>
    <dbReference type="NCBI Taxonomy" id="1759441"/>
    <lineage>
        <taxon>Eukaryota</taxon>
        <taxon>Fungi</taxon>
        <taxon>Dikarya</taxon>
        <taxon>Basidiomycota</taxon>
        <taxon>Agaricomycotina</taxon>
        <taxon>Agaricomycetes</taxon>
        <taxon>Agaricomycetidae</taxon>
        <taxon>Atheliales</taxon>
        <taxon>Atheliaceae</taxon>
        <taxon>Athelia</taxon>
    </lineage>
</organism>
<feature type="transmembrane region" description="Helical" evidence="1">
    <location>
        <begin position="80"/>
        <end position="99"/>
    </location>
</feature>
<name>A0A166SAB7_9AGAM</name>
<evidence type="ECO:0000313" key="3">
    <source>
        <dbReference type="Proteomes" id="UP000076532"/>
    </source>
</evidence>
<proteinExistence type="predicted"/>
<keyword evidence="3" id="KW-1185">Reference proteome</keyword>
<keyword evidence="1" id="KW-0472">Membrane</keyword>
<gene>
    <name evidence="2" type="ORF">FIBSPDRAFT_212487</name>
</gene>
<evidence type="ECO:0000313" key="2">
    <source>
        <dbReference type="EMBL" id="KZP29213.1"/>
    </source>
</evidence>
<protein>
    <submittedName>
        <fullName evidence="2">Uncharacterized protein</fullName>
    </submittedName>
</protein>
<dbReference type="AlphaFoldDB" id="A0A166SAB7"/>
<dbReference type="Proteomes" id="UP000076532">
    <property type="component" value="Unassembled WGS sequence"/>
</dbReference>
<keyword evidence="1" id="KW-1133">Transmembrane helix</keyword>
<dbReference type="EMBL" id="KV417499">
    <property type="protein sequence ID" value="KZP29213.1"/>
    <property type="molecule type" value="Genomic_DNA"/>
</dbReference>
<reference evidence="2 3" key="1">
    <citation type="journal article" date="2016" name="Mol. Biol. Evol.">
        <title>Comparative Genomics of Early-Diverging Mushroom-Forming Fungi Provides Insights into the Origins of Lignocellulose Decay Capabilities.</title>
        <authorList>
            <person name="Nagy L.G."/>
            <person name="Riley R."/>
            <person name="Tritt A."/>
            <person name="Adam C."/>
            <person name="Daum C."/>
            <person name="Floudas D."/>
            <person name="Sun H."/>
            <person name="Yadav J.S."/>
            <person name="Pangilinan J."/>
            <person name="Larsson K.H."/>
            <person name="Matsuura K."/>
            <person name="Barry K."/>
            <person name="Labutti K."/>
            <person name="Kuo R."/>
            <person name="Ohm R.A."/>
            <person name="Bhattacharya S.S."/>
            <person name="Shirouzu T."/>
            <person name="Yoshinaga Y."/>
            <person name="Martin F.M."/>
            <person name="Grigoriev I.V."/>
            <person name="Hibbett D.S."/>
        </authorList>
    </citation>
    <scope>NUCLEOTIDE SEQUENCE [LARGE SCALE GENOMIC DNA]</scope>
    <source>
        <strain evidence="2 3">CBS 109695</strain>
    </source>
</reference>
<accession>A0A166SAB7</accession>
<sequence>MHCHPRPILVSSCDVLMMSSSRGPHFRSYLSPSGYDLPTDDLRRPVLTVTPSPENVYKALPALVVRITDRRCAGPRIPDAALWLALSMHVAGVELYIMFTPASTNAY</sequence>